<proteinExistence type="predicted"/>
<feature type="transmembrane region" description="Helical" evidence="1">
    <location>
        <begin position="209"/>
        <end position="229"/>
    </location>
</feature>
<dbReference type="EMBL" id="VYZN01000015">
    <property type="protein sequence ID" value="KAE9538865.1"/>
    <property type="molecule type" value="Genomic_DNA"/>
</dbReference>
<comment type="caution">
    <text evidence="2">The sequence shown here is derived from an EMBL/GenBank/DDBJ whole genome shotgun (WGS) entry which is preliminary data.</text>
</comment>
<evidence type="ECO:0000256" key="1">
    <source>
        <dbReference type="SAM" id="Phobius"/>
    </source>
</evidence>
<evidence type="ECO:0000313" key="2">
    <source>
        <dbReference type="EMBL" id="KAE9538865.1"/>
    </source>
</evidence>
<name>A0A6G0TU00_APHGL</name>
<keyword evidence="1" id="KW-0812">Transmembrane</keyword>
<reference evidence="2 3" key="1">
    <citation type="submission" date="2019-08" db="EMBL/GenBank/DDBJ databases">
        <title>The genome of the soybean aphid Biotype 1, its phylome, world population structure and adaptation to the North American continent.</title>
        <authorList>
            <person name="Giordano R."/>
            <person name="Donthu R.K."/>
            <person name="Hernandez A.G."/>
            <person name="Wright C.L."/>
            <person name="Zimin A.V."/>
        </authorList>
    </citation>
    <scope>NUCLEOTIDE SEQUENCE [LARGE SCALE GENOMIC DNA]</scope>
    <source>
        <tissue evidence="2">Whole aphids</tissue>
    </source>
</reference>
<protein>
    <submittedName>
        <fullName evidence="2">Uncharacterized protein</fullName>
    </submittedName>
</protein>
<feature type="transmembrane region" description="Helical" evidence="1">
    <location>
        <begin position="171"/>
        <end position="189"/>
    </location>
</feature>
<gene>
    <name evidence="2" type="ORF">AGLY_005447</name>
</gene>
<dbReference type="AlphaFoldDB" id="A0A6G0TU00"/>
<keyword evidence="1" id="KW-0472">Membrane</keyword>
<evidence type="ECO:0000313" key="3">
    <source>
        <dbReference type="Proteomes" id="UP000475862"/>
    </source>
</evidence>
<sequence length="261" mass="29912">MKLTKSTPRAATYVANPSFNQRSVHHFMTPILHCAGRKIWYGHHVLFGQRKFFIEIIFIVLQYQWSSVFSKLCLIGCVFPGYYTELHFVVPTVRFNVCEIRYHYSIDITLCKLDLHGRLFHHLHITNRSSSKQGKARLASAGSNCVTANHLQNNIVIFLWCWRKKQDYKNVFFIIIITCALLYISTYSSPGLKFSVDLTYISSFFGSNVTLPTGTIFSPLLATTTLLVSMSKLFEWSTMVSVAAMQDRIKINTIIALKSDF</sequence>
<accession>A0A6G0TU00</accession>
<keyword evidence="3" id="KW-1185">Reference proteome</keyword>
<organism evidence="2 3">
    <name type="scientific">Aphis glycines</name>
    <name type="common">Soybean aphid</name>
    <dbReference type="NCBI Taxonomy" id="307491"/>
    <lineage>
        <taxon>Eukaryota</taxon>
        <taxon>Metazoa</taxon>
        <taxon>Ecdysozoa</taxon>
        <taxon>Arthropoda</taxon>
        <taxon>Hexapoda</taxon>
        <taxon>Insecta</taxon>
        <taxon>Pterygota</taxon>
        <taxon>Neoptera</taxon>
        <taxon>Paraneoptera</taxon>
        <taxon>Hemiptera</taxon>
        <taxon>Sternorrhyncha</taxon>
        <taxon>Aphidomorpha</taxon>
        <taxon>Aphidoidea</taxon>
        <taxon>Aphididae</taxon>
        <taxon>Aphidini</taxon>
        <taxon>Aphis</taxon>
        <taxon>Aphis</taxon>
    </lineage>
</organism>
<dbReference type="Proteomes" id="UP000475862">
    <property type="component" value="Unassembled WGS sequence"/>
</dbReference>
<keyword evidence="1" id="KW-1133">Transmembrane helix</keyword>